<dbReference type="GO" id="GO:0071011">
    <property type="term" value="C:precatalytic spliceosome"/>
    <property type="evidence" value="ECO:0007669"/>
    <property type="project" value="TreeGrafter"/>
</dbReference>
<feature type="region of interest" description="Disordered" evidence="8">
    <location>
        <begin position="182"/>
        <end position="310"/>
    </location>
</feature>
<dbReference type="InterPro" id="IPR035979">
    <property type="entry name" value="RBD_domain_sf"/>
</dbReference>
<comment type="subcellular location">
    <subcellularLocation>
        <location evidence="1">Nucleus speckle</location>
    </subcellularLocation>
    <subcellularLocation>
        <location evidence="2">Nucleus</location>
        <location evidence="2">Nucleoplasm</location>
    </subcellularLocation>
</comment>
<dbReference type="InterPro" id="IPR051183">
    <property type="entry name" value="U1_U11-U12_snRNP_70-35kDa"/>
</dbReference>
<dbReference type="InterPro" id="IPR022023">
    <property type="entry name" value="U1snRNP70_N"/>
</dbReference>
<dbReference type="GO" id="GO:0071004">
    <property type="term" value="C:U2-type prespliceosome"/>
    <property type="evidence" value="ECO:0007669"/>
    <property type="project" value="TreeGrafter"/>
</dbReference>
<name>A0A6B2LB09_9EUKA</name>
<dbReference type="SMART" id="SM00360">
    <property type="entry name" value="RRM"/>
    <property type="match status" value="1"/>
</dbReference>
<feature type="compositionally biased region" description="Basic and acidic residues" evidence="8">
    <location>
        <begin position="211"/>
        <end position="300"/>
    </location>
</feature>
<evidence type="ECO:0000256" key="8">
    <source>
        <dbReference type="SAM" id="MobiDB-lite"/>
    </source>
</evidence>
<dbReference type="FunFam" id="3.30.70.330:FF:001585">
    <property type="entry name" value="U1 small nuclear ribonucleoprotein 70 kDa"/>
    <property type="match status" value="1"/>
</dbReference>
<dbReference type="AlphaFoldDB" id="A0A6B2LB09"/>
<dbReference type="GO" id="GO:0030619">
    <property type="term" value="F:U1 snRNA binding"/>
    <property type="evidence" value="ECO:0007669"/>
    <property type="project" value="InterPro"/>
</dbReference>
<dbReference type="CDD" id="cd12236">
    <property type="entry name" value="RRM_snRNP70"/>
    <property type="match status" value="1"/>
</dbReference>
<dbReference type="InterPro" id="IPR000504">
    <property type="entry name" value="RRM_dom"/>
</dbReference>
<dbReference type="GO" id="GO:0005685">
    <property type="term" value="C:U1 snRNP"/>
    <property type="evidence" value="ECO:0007669"/>
    <property type="project" value="TreeGrafter"/>
</dbReference>
<dbReference type="PANTHER" id="PTHR13952">
    <property type="entry name" value="U1 SMALL NUCLEAR RIBONUCLEOPROTEIN 70 KD"/>
    <property type="match status" value="1"/>
</dbReference>
<keyword evidence="6" id="KW-0687">Ribonucleoprotein</keyword>
<dbReference type="EMBL" id="GIBP01005152">
    <property type="protein sequence ID" value="NDV34121.1"/>
    <property type="molecule type" value="Transcribed_RNA"/>
</dbReference>
<dbReference type="GO" id="GO:0016607">
    <property type="term" value="C:nuclear speck"/>
    <property type="evidence" value="ECO:0007669"/>
    <property type="project" value="UniProtKB-SubCell"/>
</dbReference>
<evidence type="ECO:0000259" key="9">
    <source>
        <dbReference type="PROSITE" id="PS50102"/>
    </source>
</evidence>
<evidence type="ECO:0000313" key="10">
    <source>
        <dbReference type="EMBL" id="NDV34121.1"/>
    </source>
</evidence>
<keyword evidence="5" id="KW-0539">Nucleus</keyword>
<dbReference type="Pfam" id="PF12220">
    <property type="entry name" value="U1snRNP70_N"/>
    <property type="match status" value="1"/>
</dbReference>
<evidence type="ECO:0000256" key="6">
    <source>
        <dbReference type="ARBA" id="ARBA00023274"/>
    </source>
</evidence>
<organism evidence="10">
    <name type="scientific">Arcella intermedia</name>
    <dbReference type="NCBI Taxonomy" id="1963864"/>
    <lineage>
        <taxon>Eukaryota</taxon>
        <taxon>Amoebozoa</taxon>
        <taxon>Tubulinea</taxon>
        <taxon>Elardia</taxon>
        <taxon>Arcellinida</taxon>
        <taxon>Sphaerothecina</taxon>
        <taxon>Arcellidae</taxon>
        <taxon>Arcella</taxon>
    </lineage>
</organism>
<dbReference type="Pfam" id="PF00076">
    <property type="entry name" value="RRM_1"/>
    <property type="match status" value="1"/>
</dbReference>
<dbReference type="PROSITE" id="PS50102">
    <property type="entry name" value="RRM"/>
    <property type="match status" value="1"/>
</dbReference>
<evidence type="ECO:0000256" key="3">
    <source>
        <dbReference type="ARBA" id="ARBA00016996"/>
    </source>
</evidence>
<evidence type="ECO:0000256" key="4">
    <source>
        <dbReference type="ARBA" id="ARBA00022884"/>
    </source>
</evidence>
<proteinExistence type="predicted"/>
<dbReference type="Gene3D" id="3.30.70.330">
    <property type="match status" value="1"/>
</dbReference>
<accession>A0A6B2LB09</accession>
<evidence type="ECO:0000256" key="7">
    <source>
        <dbReference type="PROSITE-ProRule" id="PRU00176"/>
    </source>
</evidence>
<feature type="compositionally biased region" description="Basic and acidic residues" evidence="8">
    <location>
        <begin position="59"/>
        <end position="71"/>
    </location>
</feature>
<evidence type="ECO:0000256" key="5">
    <source>
        <dbReference type="ARBA" id="ARBA00023242"/>
    </source>
</evidence>
<evidence type="ECO:0000256" key="1">
    <source>
        <dbReference type="ARBA" id="ARBA00004324"/>
    </source>
</evidence>
<sequence>MTRYLPPNLLFLFQAREPIEYLPPIERRKMPPYTGTAQYVKYFEDPKVAPPPPAQNVMTKEERKAKKRKERLEQEVEKIKNDLKSWDPYNNPKATDDAFKTLFVGRISFKTTEHKLKREFEVYGPIKTVRMVTDLEGKPRGYAFVEYERERDMRTAYKEGDAKKIDGKRVLVDVERGRAVNGWKPRRFGGGLGGTRIGAERDNIKFSGRAPPERTSSRNRDDRDRDRERDRERERGDRDRPRERERDRDNDRDRERGDRDRKRSRDDKDDRERNVRPRHDEPRRERRSDDPRRERREERSSNGGRDMKKK</sequence>
<dbReference type="SUPFAM" id="SSF54928">
    <property type="entry name" value="RNA-binding domain, RBD"/>
    <property type="match status" value="1"/>
</dbReference>
<dbReference type="InterPro" id="IPR012677">
    <property type="entry name" value="Nucleotide-bd_a/b_plait_sf"/>
</dbReference>
<reference evidence="10" key="1">
    <citation type="journal article" date="2020" name="J. Eukaryot. Microbiol.">
        <title>De novo Sequencing, Assembly and Annotation of the Transcriptome for the Free-Living Testate Amoeba Arcella intermedia.</title>
        <authorList>
            <person name="Ribeiro G.M."/>
            <person name="Porfirio-Sousa A.L."/>
            <person name="Maurer-Alcala X.X."/>
            <person name="Katz L.A."/>
            <person name="Lahr D.J.G."/>
        </authorList>
    </citation>
    <scope>NUCLEOTIDE SEQUENCE</scope>
</reference>
<dbReference type="InterPro" id="IPR034143">
    <property type="entry name" value="snRNP70_RRM"/>
</dbReference>
<evidence type="ECO:0000256" key="2">
    <source>
        <dbReference type="ARBA" id="ARBA00004642"/>
    </source>
</evidence>
<dbReference type="GO" id="GO:0000398">
    <property type="term" value="P:mRNA splicing, via spliceosome"/>
    <property type="evidence" value="ECO:0007669"/>
    <property type="project" value="TreeGrafter"/>
</dbReference>
<protein>
    <recommendedName>
        <fullName evidence="3">U1 small nuclear ribonucleoprotein 70 kDa</fullName>
    </recommendedName>
</protein>
<feature type="region of interest" description="Disordered" evidence="8">
    <location>
        <begin position="45"/>
        <end position="71"/>
    </location>
</feature>
<feature type="domain" description="RRM" evidence="9">
    <location>
        <begin position="100"/>
        <end position="177"/>
    </location>
</feature>
<keyword evidence="4 7" id="KW-0694">RNA-binding</keyword>
<dbReference type="PANTHER" id="PTHR13952:SF5">
    <property type="entry name" value="U1 SMALL NUCLEAR RIBONUCLEOPROTEIN 70 KDA"/>
    <property type="match status" value="1"/>
</dbReference>
<dbReference type="GO" id="GO:0003729">
    <property type="term" value="F:mRNA binding"/>
    <property type="evidence" value="ECO:0007669"/>
    <property type="project" value="TreeGrafter"/>
</dbReference>